<dbReference type="Pfam" id="PF08268">
    <property type="entry name" value="FBA_3"/>
    <property type="match status" value="1"/>
</dbReference>
<dbReference type="InterPro" id="IPR001810">
    <property type="entry name" value="F-box_dom"/>
</dbReference>
<organism evidence="2 3">
    <name type="scientific">Papaver nudicaule</name>
    <name type="common">Iceland poppy</name>
    <dbReference type="NCBI Taxonomy" id="74823"/>
    <lineage>
        <taxon>Eukaryota</taxon>
        <taxon>Viridiplantae</taxon>
        <taxon>Streptophyta</taxon>
        <taxon>Embryophyta</taxon>
        <taxon>Tracheophyta</taxon>
        <taxon>Spermatophyta</taxon>
        <taxon>Magnoliopsida</taxon>
        <taxon>Ranunculales</taxon>
        <taxon>Papaveraceae</taxon>
        <taxon>Papaveroideae</taxon>
        <taxon>Papaver</taxon>
    </lineage>
</organism>
<dbReference type="AlphaFoldDB" id="A0AA41S9A5"/>
<dbReference type="SMART" id="SM00256">
    <property type="entry name" value="FBOX"/>
    <property type="match status" value="1"/>
</dbReference>
<dbReference type="Gene3D" id="1.20.1280.50">
    <property type="match status" value="1"/>
</dbReference>
<proteinExistence type="predicted"/>
<dbReference type="InterPro" id="IPR036047">
    <property type="entry name" value="F-box-like_dom_sf"/>
</dbReference>
<dbReference type="Proteomes" id="UP001177140">
    <property type="component" value="Unassembled WGS sequence"/>
</dbReference>
<keyword evidence="3" id="KW-1185">Reference proteome</keyword>
<dbReference type="SUPFAM" id="SSF81383">
    <property type="entry name" value="F-box domain"/>
    <property type="match status" value="1"/>
</dbReference>
<evidence type="ECO:0000313" key="2">
    <source>
        <dbReference type="EMBL" id="MCL7035274.1"/>
    </source>
</evidence>
<dbReference type="InterPro" id="IPR011043">
    <property type="entry name" value="Gal_Oxase/kelch_b-propeller"/>
</dbReference>
<feature type="domain" description="F-box" evidence="1">
    <location>
        <begin position="19"/>
        <end position="66"/>
    </location>
</feature>
<evidence type="ECO:0000259" key="1">
    <source>
        <dbReference type="PROSITE" id="PS50181"/>
    </source>
</evidence>
<dbReference type="Pfam" id="PF12937">
    <property type="entry name" value="F-box-like"/>
    <property type="match status" value="1"/>
</dbReference>
<dbReference type="NCBIfam" id="TIGR01640">
    <property type="entry name" value="F_box_assoc_1"/>
    <property type="match status" value="1"/>
</dbReference>
<evidence type="ECO:0000313" key="3">
    <source>
        <dbReference type="Proteomes" id="UP001177140"/>
    </source>
</evidence>
<dbReference type="InterPro" id="IPR050796">
    <property type="entry name" value="SCF_F-box_component"/>
</dbReference>
<sequence>MMTRADFPSGVGVPKKKNSGHIKDLPDDILVDILSRLPVESVLECKLVCKKLQKLLHGKRSFFTDIHVSRQLNLLHGGGDADKLDMGLLFGCTTDVSWHGSLFYGGLYNNKISMGDTHEFKKTLKKVRHPSMHHKLPHQYLVGSFNGLVCLGRYHHQCVDPIYIYNPATGEYVNLPKLVIPKGSSYPCTARGFGYVPSTNEYKVVRIFYPRIETTGQVQVYTLGSGCGWRTKCIAFPWLNFEAPAAFVDGCMYWFENANIYAFDLANEEMRMVPSLPCYTLALGSSPGDHFGLVVLRGALCFFYQTLKAPHMEILSLKKTDTNECWCKDFSIVRSKKNPMLSLFGQY</sequence>
<dbReference type="InterPro" id="IPR017451">
    <property type="entry name" value="F-box-assoc_interact_dom"/>
</dbReference>
<dbReference type="SUPFAM" id="SSF50965">
    <property type="entry name" value="Galactose oxidase, central domain"/>
    <property type="match status" value="1"/>
</dbReference>
<dbReference type="PANTHER" id="PTHR31672:SF13">
    <property type="entry name" value="F-BOX PROTEIN CPR30-LIKE"/>
    <property type="match status" value="1"/>
</dbReference>
<dbReference type="InterPro" id="IPR013187">
    <property type="entry name" value="F-box-assoc_dom_typ3"/>
</dbReference>
<reference evidence="2" key="1">
    <citation type="submission" date="2022-03" db="EMBL/GenBank/DDBJ databases">
        <title>A functionally conserved STORR gene fusion in Papaver species that diverged 16.8 million years ago.</title>
        <authorList>
            <person name="Catania T."/>
        </authorList>
    </citation>
    <scope>NUCLEOTIDE SEQUENCE</scope>
    <source>
        <strain evidence="2">S-191538</strain>
    </source>
</reference>
<protein>
    <recommendedName>
        <fullName evidence="1">F-box domain-containing protein</fullName>
    </recommendedName>
</protein>
<dbReference type="EMBL" id="JAJJMA010155068">
    <property type="protein sequence ID" value="MCL7035274.1"/>
    <property type="molecule type" value="Genomic_DNA"/>
</dbReference>
<name>A0AA41S9A5_PAPNU</name>
<dbReference type="PANTHER" id="PTHR31672">
    <property type="entry name" value="BNACNNG10540D PROTEIN"/>
    <property type="match status" value="1"/>
</dbReference>
<gene>
    <name evidence="2" type="ORF">MKW94_022325</name>
</gene>
<comment type="caution">
    <text evidence="2">The sequence shown here is derived from an EMBL/GenBank/DDBJ whole genome shotgun (WGS) entry which is preliminary data.</text>
</comment>
<accession>A0AA41S9A5</accession>
<dbReference type="PROSITE" id="PS50181">
    <property type="entry name" value="FBOX"/>
    <property type="match status" value="1"/>
</dbReference>